<dbReference type="EMBL" id="MVDD01000003">
    <property type="protein sequence ID" value="PKQ64204.1"/>
    <property type="molecule type" value="Genomic_DNA"/>
</dbReference>
<evidence type="ECO:0000313" key="7">
    <source>
        <dbReference type="EMBL" id="PKQ64204.1"/>
    </source>
</evidence>
<dbReference type="GO" id="GO:0005975">
    <property type="term" value="P:carbohydrate metabolic process"/>
    <property type="evidence" value="ECO:0007669"/>
    <property type="project" value="InterPro"/>
</dbReference>
<evidence type="ECO:0000313" key="8">
    <source>
        <dbReference type="Proteomes" id="UP000233535"/>
    </source>
</evidence>
<dbReference type="Gene3D" id="1.20.1610.10">
    <property type="entry name" value="alpha-1,2-mannosidases domains"/>
    <property type="match status" value="1"/>
</dbReference>
<feature type="domain" description="Glycosyl hydrolase family 92 N-terminal" evidence="6">
    <location>
        <begin position="39"/>
        <end position="272"/>
    </location>
</feature>
<protein>
    <submittedName>
        <fullName evidence="7">Sugar hydrolase</fullName>
    </submittedName>
</protein>
<dbReference type="RefSeq" id="WP_101260341.1">
    <property type="nucleotide sequence ID" value="NZ_MVDD01000003.1"/>
</dbReference>
<dbReference type="InterPro" id="IPR050883">
    <property type="entry name" value="PNGase"/>
</dbReference>
<evidence type="ECO:0000256" key="4">
    <source>
        <dbReference type="SAM" id="SignalP"/>
    </source>
</evidence>
<dbReference type="Gene3D" id="3.30.2080.10">
    <property type="entry name" value="GH92 mannosidase domain"/>
    <property type="match status" value="1"/>
</dbReference>
<feature type="domain" description="Glycosyl hydrolase family 92" evidence="5">
    <location>
        <begin position="278"/>
        <end position="740"/>
    </location>
</feature>
<dbReference type="PANTHER" id="PTHR12143">
    <property type="entry name" value="PEPTIDE N-GLYCANASE PNGASE -RELATED"/>
    <property type="match status" value="1"/>
</dbReference>
<dbReference type="InterPro" id="IPR041371">
    <property type="entry name" value="GH92_N"/>
</dbReference>
<dbReference type="InterPro" id="IPR008928">
    <property type="entry name" value="6-hairpin_glycosidase_sf"/>
</dbReference>
<dbReference type="GO" id="GO:0030246">
    <property type="term" value="F:carbohydrate binding"/>
    <property type="evidence" value="ECO:0007669"/>
    <property type="project" value="InterPro"/>
</dbReference>
<dbReference type="InterPro" id="IPR005887">
    <property type="entry name" value="GH92_a_mannosidase_put"/>
</dbReference>
<comment type="subunit">
    <text evidence="2">Monomer.</text>
</comment>
<dbReference type="AlphaFoldDB" id="A0A2N3I1L3"/>
<reference evidence="7 8" key="1">
    <citation type="journal article" date="2017" name="Front. Microbiol.">
        <title>Labilibaculum manganireducens gen. nov., sp. nov. and Labilibaculum filiforme sp. nov., Novel Bacteroidetes Isolated from Subsurface Sediments of the Baltic Sea.</title>
        <authorList>
            <person name="Vandieken V."/>
            <person name="Marshall I.P."/>
            <person name="Niemann H."/>
            <person name="Engelen B."/>
            <person name="Cypionka H."/>
        </authorList>
    </citation>
    <scope>NUCLEOTIDE SEQUENCE [LARGE SCALE GENOMIC DNA]</scope>
    <source>
        <strain evidence="7 8">59.16B</strain>
    </source>
</reference>
<dbReference type="FunFam" id="3.30.2080.10:FF:000001">
    <property type="entry name" value="Alpha-1,2-mannosidase subfamily"/>
    <property type="match status" value="1"/>
</dbReference>
<feature type="chain" id="PRO_5014736134" evidence="4">
    <location>
        <begin position="23"/>
        <end position="760"/>
    </location>
</feature>
<dbReference type="GO" id="GO:0005829">
    <property type="term" value="C:cytosol"/>
    <property type="evidence" value="ECO:0007669"/>
    <property type="project" value="TreeGrafter"/>
</dbReference>
<name>A0A2N3I1L3_9BACT</name>
<dbReference type="NCBIfam" id="TIGR01180">
    <property type="entry name" value="aman2_put"/>
    <property type="match status" value="1"/>
</dbReference>
<evidence type="ECO:0000259" key="6">
    <source>
        <dbReference type="Pfam" id="PF17678"/>
    </source>
</evidence>
<dbReference type="Gene3D" id="2.70.98.10">
    <property type="match status" value="1"/>
</dbReference>
<evidence type="ECO:0000256" key="1">
    <source>
        <dbReference type="ARBA" id="ARBA00001913"/>
    </source>
</evidence>
<feature type="signal peptide" evidence="4">
    <location>
        <begin position="1"/>
        <end position="22"/>
    </location>
</feature>
<organism evidence="7 8">
    <name type="scientific">Labilibaculum filiforme</name>
    <dbReference type="NCBI Taxonomy" id="1940526"/>
    <lineage>
        <taxon>Bacteria</taxon>
        <taxon>Pseudomonadati</taxon>
        <taxon>Bacteroidota</taxon>
        <taxon>Bacteroidia</taxon>
        <taxon>Marinilabiliales</taxon>
        <taxon>Marinifilaceae</taxon>
        <taxon>Labilibaculum</taxon>
    </lineage>
</organism>
<dbReference type="InterPro" id="IPR014718">
    <property type="entry name" value="GH-type_carb-bd"/>
</dbReference>
<evidence type="ECO:0000256" key="2">
    <source>
        <dbReference type="ARBA" id="ARBA00011245"/>
    </source>
</evidence>
<dbReference type="Pfam" id="PF17678">
    <property type="entry name" value="Glyco_hydro_92N"/>
    <property type="match status" value="1"/>
</dbReference>
<comment type="caution">
    <text evidence="7">The sequence shown here is derived from an EMBL/GenBank/DDBJ whole genome shotgun (WGS) entry which is preliminary data.</text>
</comment>
<keyword evidence="3" id="KW-0106">Calcium</keyword>
<evidence type="ECO:0000259" key="5">
    <source>
        <dbReference type="Pfam" id="PF07971"/>
    </source>
</evidence>
<keyword evidence="4" id="KW-0732">Signal</keyword>
<dbReference type="Proteomes" id="UP000233535">
    <property type="component" value="Unassembled WGS sequence"/>
</dbReference>
<dbReference type="InterPro" id="IPR012939">
    <property type="entry name" value="Glyco_hydro_92"/>
</dbReference>
<accession>A0A2N3I1L3</accession>
<dbReference type="OrthoDB" id="9762711at2"/>
<dbReference type="FunFam" id="1.20.1050.60:FF:000001">
    <property type="entry name" value="Putative alpha-1,2-mannosidase"/>
    <property type="match status" value="1"/>
</dbReference>
<dbReference type="Gene3D" id="1.20.1050.60">
    <property type="entry name" value="alpha-1,2-mannosidase"/>
    <property type="match status" value="1"/>
</dbReference>
<dbReference type="GO" id="GO:0000224">
    <property type="term" value="F:peptide-N4-(N-acetyl-beta-glucosaminyl)asparagine amidase activity"/>
    <property type="evidence" value="ECO:0007669"/>
    <property type="project" value="TreeGrafter"/>
</dbReference>
<dbReference type="PROSITE" id="PS51257">
    <property type="entry name" value="PROKAR_LIPOPROTEIN"/>
    <property type="match status" value="1"/>
</dbReference>
<sequence>MRHQSTFKSLLAILLISTGLTACTNSKNEVNKGNNYIQFVDPLIGSAGHGHVFVGASVPFGAIQAGPSNFHKGWDWCSSYHYSDSIVKGFSHLHLSGTGCTDLGDFLLMPTVGELKMNPGTQENPENGYASYYSHETEKVEPGYYKVHLDTYNIDMEMTSSERVALHKITYPKSAEAKIILDLQEGNGDIATETFFHKVNDTIVAGYRFSTGWAEDQREYFAMVLSKPIKNVVVYNGDKLMEGDAAKGSAVKACLEFETEASEQIQVKFGMSPVNMENALANIKAEIKDWDFEKVLAENQAKWNTELAKVEIQTKDLKKKKIFYTAMYHTLIAPNLFNDANGDYRGVDKEVYKGADFTNYTLFSLWDTYRTANPLYTLTQPERVPDMINSMLTIYKQQGKLPVWHLRGNETNTMVGYSAVPVIVDACLKGFGGIDYELALEAVTATAMGDYEPGVKELQEYGFIPGDLMHESVASAMEYAISDWAISKLAEKLEKPEVAKYFEERAKAYAKYFDPKDRFMKGKMTDGSWRTPFDPYSAQHRINDYCEGNAWQYLWLVPQDPEGLIALLGGEKPFLNKLDSLFSISSELEEGASSDISGLIGQYAHGNEPSHHITYLYAYAGEQYKTADKVRYIMNELYTDQTDGLCGNEDCGQMSAWYVMSSMGFYPVNPSNGAYVFGSPLFDEATINLPANKKFIVKANNNSDTNIYIQSVSLNGLDYTKSFITHKDILKGGELTFEMGAKPNLNFGKAIEDRPKSIVY</sequence>
<dbReference type="Pfam" id="PF07971">
    <property type="entry name" value="Glyco_hydro_92"/>
    <property type="match status" value="1"/>
</dbReference>
<dbReference type="GO" id="GO:0006516">
    <property type="term" value="P:glycoprotein catabolic process"/>
    <property type="evidence" value="ECO:0007669"/>
    <property type="project" value="TreeGrafter"/>
</dbReference>
<evidence type="ECO:0000256" key="3">
    <source>
        <dbReference type="ARBA" id="ARBA00022837"/>
    </source>
</evidence>
<dbReference type="PANTHER" id="PTHR12143:SF39">
    <property type="entry name" value="SECRETED PROTEIN"/>
    <property type="match status" value="1"/>
</dbReference>
<dbReference type="SUPFAM" id="SSF48208">
    <property type="entry name" value="Six-hairpin glycosidases"/>
    <property type="match status" value="1"/>
</dbReference>
<proteinExistence type="predicted"/>
<gene>
    <name evidence="7" type="ORF">BZG02_05100</name>
</gene>
<comment type="cofactor">
    <cofactor evidence="1">
        <name>Ca(2+)</name>
        <dbReference type="ChEBI" id="CHEBI:29108"/>
    </cofactor>
</comment>
<keyword evidence="8" id="KW-1185">Reference proteome</keyword>
<keyword evidence="7" id="KW-0378">Hydrolase</keyword>